<evidence type="ECO:0000256" key="5">
    <source>
        <dbReference type="ARBA" id="ARBA00022692"/>
    </source>
</evidence>
<dbReference type="Pfam" id="PF13231">
    <property type="entry name" value="PMT_2"/>
    <property type="match status" value="1"/>
</dbReference>
<reference evidence="11" key="1">
    <citation type="journal article" date="2020" name="mSystems">
        <title>Genome- and Community-Level Interaction Insights into Carbon Utilization and Element Cycling Functions of Hydrothermarchaeota in Hydrothermal Sediment.</title>
        <authorList>
            <person name="Zhou Z."/>
            <person name="Liu Y."/>
            <person name="Xu W."/>
            <person name="Pan J."/>
            <person name="Luo Z.H."/>
            <person name="Li M."/>
        </authorList>
    </citation>
    <scope>NUCLEOTIDE SEQUENCE [LARGE SCALE GENOMIC DNA]</scope>
    <source>
        <strain evidence="10">SpSt-265</strain>
        <strain evidence="11">SpSt-465</strain>
    </source>
</reference>
<dbReference type="GO" id="GO:0009103">
    <property type="term" value="P:lipopolysaccharide biosynthetic process"/>
    <property type="evidence" value="ECO:0007669"/>
    <property type="project" value="UniProtKB-ARBA"/>
</dbReference>
<feature type="transmembrane region" description="Helical" evidence="8">
    <location>
        <begin position="108"/>
        <end position="127"/>
    </location>
</feature>
<protein>
    <submittedName>
        <fullName evidence="11">Glycosyltransferase family 39 protein</fullName>
    </submittedName>
</protein>
<feature type="transmembrane region" description="Helical" evidence="8">
    <location>
        <begin position="83"/>
        <end position="101"/>
    </location>
</feature>
<feature type="transmembrane region" description="Helical" evidence="8">
    <location>
        <begin position="179"/>
        <end position="196"/>
    </location>
</feature>
<keyword evidence="5 8" id="KW-0812">Transmembrane</keyword>
<evidence type="ECO:0000313" key="10">
    <source>
        <dbReference type="EMBL" id="HEA87987.1"/>
    </source>
</evidence>
<dbReference type="EMBL" id="DSLG01000008">
    <property type="protein sequence ID" value="HEA87987.1"/>
    <property type="molecule type" value="Genomic_DNA"/>
</dbReference>
<evidence type="ECO:0000259" key="9">
    <source>
        <dbReference type="Pfam" id="PF13231"/>
    </source>
</evidence>
<feature type="transmembrane region" description="Helical" evidence="8">
    <location>
        <begin position="275"/>
        <end position="293"/>
    </location>
</feature>
<dbReference type="PANTHER" id="PTHR33908:SF11">
    <property type="entry name" value="MEMBRANE PROTEIN"/>
    <property type="match status" value="1"/>
</dbReference>
<keyword evidence="6 8" id="KW-1133">Transmembrane helix</keyword>
<feature type="transmembrane region" description="Helical" evidence="8">
    <location>
        <begin position="300"/>
        <end position="321"/>
    </location>
</feature>
<dbReference type="EMBL" id="DSTU01000004">
    <property type="protein sequence ID" value="HFJ53825.1"/>
    <property type="molecule type" value="Genomic_DNA"/>
</dbReference>
<accession>A0A7C3IWQ6</accession>
<dbReference type="GO" id="GO:0005886">
    <property type="term" value="C:plasma membrane"/>
    <property type="evidence" value="ECO:0007669"/>
    <property type="project" value="UniProtKB-SubCell"/>
</dbReference>
<keyword evidence="7 8" id="KW-0472">Membrane</keyword>
<keyword evidence="3" id="KW-0328">Glycosyltransferase</keyword>
<dbReference type="GO" id="GO:0016763">
    <property type="term" value="F:pentosyltransferase activity"/>
    <property type="evidence" value="ECO:0007669"/>
    <property type="project" value="TreeGrafter"/>
</dbReference>
<sequence>MVVKTDHPLNKPDAVALVVVLAGLLLRVLTSSGTWLNPDEALNYLIANQPDLTAVYRASLTNPHPPLYFFLLYCWRLTGTSEIFLRLFSVLAGSGAIWFFYRWLKRTFNPAAGLAGALLFAFLPALVGNSSEVRSYSLMLLLVSVSLMLMEQGLQENRWVPILLAGIFSALAGSAHYSALWFSISAGIYFLIAVFNRRPKFRVIAAGLTGNLIAGLVYLMFYLTHLRNIRASPMTRFAVTGWLRENYLQPGENPLIFIGRNTFGFFRYLSGSTSVGIIFLFLFIAGIVLLALNRSGRRQALLIVLPFFLMIAGAVAGVMPYGGTRHSILLGLFVCAGIAGLGMVEKPVLKRVLPAGCGLLALLSNLLLSYRGQHISRADNRLECMHHAIASLRSKAPAGDTLFTDYQGSVLLSYYLADHRQPVEFFGRMNGDFREFDYGGYLVASIQDWDFNQHRHRFGALVDRLYQHYRWQPDRITWVFDGGWGMPMMPRPEFGRNLSVFAVVPELILPPAKAESLLLAAGAEAKRQGYHQIKTWVIPSRYASDRLFKMFQEYGVEVLTYDSLYRLARQERAQFDLRLPALAFWLFNCYEPHPEFMSYMADGESYIAGDYRFTLLLMDSSQEVAVYRLERN</sequence>
<comment type="caution">
    <text evidence="11">The sequence shown here is derived from an EMBL/GenBank/DDBJ whole genome shotgun (WGS) entry which is preliminary data.</text>
</comment>
<evidence type="ECO:0000313" key="11">
    <source>
        <dbReference type="EMBL" id="HFJ53825.1"/>
    </source>
</evidence>
<evidence type="ECO:0000256" key="4">
    <source>
        <dbReference type="ARBA" id="ARBA00022679"/>
    </source>
</evidence>
<keyword evidence="4 11" id="KW-0808">Transferase</keyword>
<feature type="transmembrane region" description="Helical" evidence="8">
    <location>
        <begin position="203"/>
        <end position="224"/>
    </location>
</feature>
<feature type="transmembrane region" description="Helical" evidence="8">
    <location>
        <begin position="327"/>
        <end position="344"/>
    </location>
</feature>
<comment type="subcellular location">
    <subcellularLocation>
        <location evidence="1">Cell membrane</location>
        <topology evidence="1">Multi-pass membrane protein</topology>
    </subcellularLocation>
</comment>
<keyword evidence="2" id="KW-1003">Cell membrane</keyword>
<feature type="domain" description="Glycosyltransferase RgtA/B/C/D-like" evidence="9">
    <location>
        <begin position="64"/>
        <end position="213"/>
    </location>
</feature>
<organism evidence="11">
    <name type="scientific">candidate division WOR-3 bacterium</name>
    <dbReference type="NCBI Taxonomy" id="2052148"/>
    <lineage>
        <taxon>Bacteria</taxon>
        <taxon>Bacteria division WOR-3</taxon>
    </lineage>
</organism>
<dbReference type="PANTHER" id="PTHR33908">
    <property type="entry name" value="MANNOSYLTRANSFERASE YKCB-RELATED"/>
    <property type="match status" value="1"/>
</dbReference>
<feature type="transmembrane region" description="Helical" evidence="8">
    <location>
        <begin position="351"/>
        <end position="370"/>
    </location>
</feature>
<dbReference type="InterPro" id="IPR050297">
    <property type="entry name" value="LipidA_mod_glycosyltrf_83"/>
</dbReference>
<evidence type="ECO:0000256" key="1">
    <source>
        <dbReference type="ARBA" id="ARBA00004651"/>
    </source>
</evidence>
<gene>
    <name evidence="10" type="ORF">ENP94_08315</name>
    <name evidence="11" type="ORF">ENS16_03960</name>
</gene>
<dbReference type="AlphaFoldDB" id="A0A7C3IWQ6"/>
<name>A0A7C3IWQ6_UNCW3</name>
<evidence type="ECO:0000256" key="3">
    <source>
        <dbReference type="ARBA" id="ARBA00022676"/>
    </source>
</evidence>
<feature type="transmembrane region" description="Helical" evidence="8">
    <location>
        <begin position="133"/>
        <end position="150"/>
    </location>
</feature>
<evidence type="ECO:0000256" key="6">
    <source>
        <dbReference type="ARBA" id="ARBA00022989"/>
    </source>
</evidence>
<evidence type="ECO:0000256" key="8">
    <source>
        <dbReference type="SAM" id="Phobius"/>
    </source>
</evidence>
<evidence type="ECO:0000256" key="7">
    <source>
        <dbReference type="ARBA" id="ARBA00023136"/>
    </source>
</evidence>
<evidence type="ECO:0000256" key="2">
    <source>
        <dbReference type="ARBA" id="ARBA00022475"/>
    </source>
</evidence>
<dbReference type="InterPro" id="IPR038731">
    <property type="entry name" value="RgtA/B/C-like"/>
</dbReference>
<proteinExistence type="predicted"/>